<comment type="subcellular location">
    <subcellularLocation>
        <location evidence="1">Membrane</location>
        <topology evidence="1">Multi-pass membrane protein</topology>
    </subcellularLocation>
</comment>
<evidence type="ECO:0000259" key="10">
    <source>
        <dbReference type="PROSITE" id="PS50885"/>
    </source>
</evidence>
<evidence type="ECO:0000256" key="6">
    <source>
        <dbReference type="ARBA" id="ARBA00029447"/>
    </source>
</evidence>
<dbReference type="PANTHER" id="PTHR32089:SF119">
    <property type="entry name" value="METHYL-ACCEPTING CHEMOTAXIS PROTEIN CTPL"/>
    <property type="match status" value="1"/>
</dbReference>
<dbReference type="SUPFAM" id="SSF58104">
    <property type="entry name" value="Methyl-accepting chemotaxis protein (MCP) signaling domain"/>
    <property type="match status" value="1"/>
</dbReference>
<evidence type="ECO:0000259" key="9">
    <source>
        <dbReference type="PROSITE" id="PS50111"/>
    </source>
</evidence>
<keyword evidence="12" id="KW-1185">Reference proteome</keyword>
<dbReference type="Pfam" id="PF12729">
    <property type="entry name" value="4HB_MCP_1"/>
    <property type="match status" value="1"/>
</dbReference>
<dbReference type="RefSeq" id="WP_189458252.1">
    <property type="nucleotide sequence ID" value="NZ_BMYO01000001.1"/>
</dbReference>
<keyword evidence="3 8" id="KW-1133">Transmembrane helix</keyword>
<protein>
    <submittedName>
        <fullName evidence="11">Methyl-accepting chemotaxis protein</fullName>
    </submittedName>
</protein>
<dbReference type="PANTHER" id="PTHR32089">
    <property type="entry name" value="METHYL-ACCEPTING CHEMOTAXIS PROTEIN MCPB"/>
    <property type="match status" value="1"/>
</dbReference>
<evidence type="ECO:0000256" key="2">
    <source>
        <dbReference type="ARBA" id="ARBA00022692"/>
    </source>
</evidence>
<comment type="similarity">
    <text evidence="6">Belongs to the methyl-accepting chemotaxis (MCP) protein family.</text>
</comment>
<dbReference type="Pfam" id="PF00672">
    <property type="entry name" value="HAMP"/>
    <property type="match status" value="1"/>
</dbReference>
<proteinExistence type="inferred from homology"/>
<dbReference type="CDD" id="cd11386">
    <property type="entry name" value="MCP_signal"/>
    <property type="match status" value="1"/>
</dbReference>
<dbReference type="InterPro" id="IPR004089">
    <property type="entry name" value="MCPsignal_dom"/>
</dbReference>
<name>A0ABQ3GUI9_9NEIS</name>
<dbReference type="Gene3D" id="1.10.287.950">
    <property type="entry name" value="Methyl-accepting chemotaxis protein"/>
    <property type="match status" value="1"/>
</dbReference>
<evidence type="ECO:0000256" key="3">
    <source>
        <dbReference type="ARBA" id="ARBA00022989"/>
    </source>
</evidence>
<reference evidence="12" key="1">
    <citation type="journal article" date="2019" name="Int. J. Syst. Evol. Microbiol.">
        <title>The Global Catalogue of Microorganisms (GCM) 10K type strain sequencing project: providing services to taxonomists for standard genome sequencing and annotation.</title>
        <authorList>
            <consortium name="The Broad Institute Genomics Platform"/>
            <consortium name="The Broad Institute Genome Sequencing Center for Infectious Disease"/>
            <person name="Wu L."/>
            <person name="Ma J."/>
        </authorList>
    </citation>
    <scope>NUCLEOTIDE SEQUENCE [LARGE SCALE GENOMIC DNA]</scope>
    <source>
        <strain evidence="12">KCTC 23701</strain>
    </source>
</reference>
<dbReference type="PROSITE" id="PS50111">
    <property type="entry name" value="CHEMOTAXIS_TRANSDUC_2"/>
    <property type="match status" value="1"/>
</dbReference>
<gene>
    <name evidence="11" type="primary">mcp40H-19</name>
    <name evidence="11" type="ORF">GCM10007350_01600</name>
</gene>
<evidence type="ECO:0000256" key="5">
    <source>
        <dbReference type="ARBA" id="ARBA00023224"/>
    </source>
</evidence>
<feature type="domain" description="HAMP" evidence="10">
    <location>
        <begin position="207"/>
        <end position="260"/>
    </location>
</feature>
<dbReference type="InterPro" id="IPR003660">
    <property type="entry name" value="HAMP_dom"/>
</dbReference>
<evidence type="ECO:0000313" key="12">
    <source>
        <dbReference type="Proteomes" id="UP000604737"/>
    </source>
</evidence>
<dbReference type="Pfam" id="PF00015">
    <property type="entry name" value="MCPsignal"/>
    <property type="match status" value="1"/>
</dbReference>
<keyword evidence="5 7" id="KW-0807">Transducer</keyword>
<dbReference type="InterPro" id="IPR004090">
    <property type="entry name" value="Chemotax_Me-accpt_rcpt"/>
</dbReference>
<dbReference type="InterPro" id="IPR024478">
    <property type="entry name" value="HlyB_4HB_MCP"/>
</dbReference>
<keyword evidence="4 8" id="KW-0472">Membrane</keyword>
<dbReference type="EMBL" id="BMYO01000001">
    <property type="protein sequence ID" value="GHD55652.1"/>
    <property type="molecule type" value="Genomic_DNA"/>
</dbReference>
<evidence type="ECO:0000256" key="8">
    <source>
        <dbReference type="SAM" id="Phobius"/>
    </source>
</evidence>
<dbReference type="Proteomes" id="UP000604737">
    <property type="component" value="Unassembled WGS sequence"/>
</dbReference>
<evidence type="ECO:0000256" key="7">
    <source>
        <dbReference type="PROSITE-ProRule" id="PRU00284"/>
    </source>
</evidence>
<dbReference type="SMART" id="SM00283">
    <property type="entry name" value="MA"/>
    <property type="match status" value="1"/>
</dbReference>
<accession>A0ABQ3GUI9</accession>
<dbReference type="CDD" id="cd06225">
    <property type="entry name" value="HAMP"/>
    <property type="match status" value="1"/>
</dbReference>
<organism evidence="11 12">
    <name type="scientific">Jeongeupia chitinilytica</name>
    <dbReference type="NCBI Taxonomy" id="1041641"/>
    <lineage>
        <taxon>Bacteria</taxon>
        <taxon>Pseudomonadati</taxon>
        <taxon>Pseudomonadota</taxon>
        <taxon>Betaproteobacteria</taxon>
        <taxon>Neisseriales</taxon>
        <taxon>Chitinibacteraceae</taxon>
        <taxon>Jeongeupia</taxon>
    </lineage>
</organism>
<dbReference type="PRINTS" id="PR00260">
    <property type="entry name" value="CHEMTRNSDUCR"/>
</dbReference>
<sequence length="537" mass="56714">MNIGQRLIALIVAAIAALVVVGIAGGVMFKQVETSVALLVDDAFDGLNKGNDINNNYKIEQILVAQYIVEQNPDARAGLTEEIARRRAAIEQINADYAKGHSDDEDRRRFNAFKTSLQSFHTIYDDIVAKAKAGDVAGAQTLIAHQGRDAAIATEKALDDMQAHNQHEAKVQQDAILSAEASARNVIAGAVALAAIALAVFGTLLYRSIRQPLLAMQQTVGEIEASLDFTRRVPVRGNDEIAQTVTAFNRLLDRTRQSLKDMSDHIRTIGGATGEVARAAGSMSQNAGSTSEAATSMAATVEEVTVSISHIADRASEADQISRESGRQASTGAQVIDTSVTRIDAISGTVREAAGEIDALKEKSADINAVVGVIKDIADQTNLLALNAAIEAARAGETGRGFAVVADEVRKLAERTAVSTQEISGTVAAIQQGALAAVERMRDVVTEVEGAVAQAREAGSAIGAIRNGSTAVVEHVADISGAIREQSAASNNIAQLVERIAQMSEASSSAAQQTANSARELDRLAGEMNREVERYRL</sequence>
<keyword evidence="2 8" id="KW-0812">Transmembrane</keyword>
<dbReference type="PROSITE" id="PS50885">
    <property type="entry name" value="HAMP"/>
    <property type="match status" value="1"/>
</dbReference>
<evidence type="ECO:0000256" key="4">
    <source>
        <dbReference type="ARBA" id="ARBA00023136"/>
    </source>
</evidence>
<evidence type="ECO:0000313" key="11">
    <source>
        <dbReference type="EMBL" id="GHD55652.1"/>
    </source>
</evidence>
<feature type="transmembrane region" description="Helical" evidence="8">
    <location>
        <begin position="7"/>
        <end position="29"/>
    </location>
</feature>
<evidence type="ECO:0000256" key="1">
    <source>
        <dbReference type="ARBA" id="ARBA00004141"/>
    </source>
</evidence>
<comment type="caution">
    <text evidence="11">The sequence shown here is derived from an EMBL/GenBank/DDBJ whole genome shotgun (WGS) entry which is preliminary data.</text>
</comment>
<feature type="domain" description="Methyl-accepting transducer" evidence="9">
    <location>
        <begin position="265"/>
        <end position="501"/>
    </location>
</feature>
<dbReference type="SMART" id="SM00304">
    <property type="entry name" value="HAMP"/>
    <property type="match status" value="1"/>
</dbReference>